<dbReference type="Proteomes" id="UP000314294">
    <property type="component" value="Unassembled WGS sequence"/>
</dbReference>
<comment type="caution">
    <text evidence="2">The sequence shown here is derived from an EMBL/GenBank/DDBJ whole genome shotgun (WGS) entry which is preliminary data.</text>
</comment>
<dbReference type="EMBL" id="SRLO01000019">
    <property type="protein sequence ID" value="TNN85759.1"/>
    <property type="molecule type" value="Genomic_DNA"/>
</dbReference>
<feature type="region of interest" description="Disordered" evidence="1">
    <location>
        <begin position="1"/>
        <end position="46"/>
    </location>
</feature>
<name>A0A4Z2J6E2_9TELE</name>
<evidence type="ECO:0000313" key="2">
    <source>
        <dbReference type="EMBL" id="TNN85759.1"/>
    </source>
</evidence>
<evidence type="ECO:0000313" key="3">
    <source>
        <dbReference type="Proteomes" id="UP000314294"/>
    </source>
</evidence>
<proteinExistence type="predicted"/>
<accession>A0A4Z2J6E2</accession>
<dbReference type="OrthoDB" id="10044468at2759"/>
<sequence length="83" mass="9231">MGKSQEPREHHKGQTWSPSSDDEGSTRDEFYDDEDLYSGSGSGCNSRHQCEADIGRCVLHDRGAPPPLHHAGQWPRPLRLTCG</sequence>
<dbReference type="AlphaFoldDB" id="A0A4Z2J6E2"/>
<keyword evidence="3" id="KW-1185">Reference proteome</keyword>
<gene>
    <name evidence="2" type="ORF">EYF80_004006</name>
</gene>
<reference evidence="2 3" key="1">
    <citation type="submission" date="2019-03" db="EMBL/GenBank/DDBJ databases">
        <title>First draft genome of Liparis tanakae, snailfish: a comprehensive survey of snailfish specific genes.</title>
        <authorList>
            <person name="Kim W."/>
            <person name="Song I."/>
            <person name="Jeong J.-H."/>
            <person name="Kim D."/>
            <person name="Kim S."/>
            <person name="Ryu S."/>
            <person name="Song J.Y."/>
            <person name="Lee S.K."/>
        </authorList>
    </citation>
    <scope>NUCLEOTIDE SEQUENCE [LARGE SCALE GENOMIC DNA]</scope>
    <source>
        <tissue evidence="2">Muscle</tissue>
    </source>
</reference>
<organism evidence="2 3">
    <name type="scientific">Liparis tanakae</name>
    <name type="common">Tanaka's snailfish</name>
    <dbReference type="NCBI Taxonomy" id="230148"/>
    <lineage>
        <taxon>Eukaryota</taxon>
        <taxon>Metazoa</taxon>
        <taxon>Chordata</taxon>
        <taxon>Craniata</taxon>
        <taxon>Vertebrata</taxon>
        <taxon>Euteleostomi</taxon>
        <taxon>Actinopterygii</taxon>
        <taxon>Neopterygii</taxon>
        <taxon>Teleostei</taxon>
        <taxon>Neoteleostei</taxon>
        <taxon>Acanthomorphata</taxon>
        <taxon>Eupercaria</taxon>
        <taxon>Perciformes</taxon>
        <taxon>Cottioidei</taxon>
        <taxon>Cottales</taxon>
        <taxon>Liparidae</taxon>
        <taxon>Liparis</taxon>
    </lineage>
</organism>
<protein>
    <submittedName>
        <fullName evidence="2">Uncharacterized protein</fullName>
    </submittedName>
</protein>
<evidence type="ECO:0000256" key="1">
    <source>
        <dbReference type="SAM" id="MobiDB-lite"/>
    </source>
</evidence>